<dbReference type="EMBL" id="LR134441">
    <property type="protein sequence ID" value="VEI00011.1"/>
    <property type="molecule type" value="Genomic_DNA"/>
</dbReference>
<dbReference type="OrthoDB" id="1240145at2"/>
<gene>
    <name evidence="1" type="ORF">HY04_04470</name>
    <name evidence="2" type="ORF">NCTC13489_01902</name>
</gene>
<reference evidence="2 4" key="2">
    <citation type="submission" date="2018-12" db="EMBL/GenBank/DDBJ databases">
        <authorList>
            <consortium name="Pathogen Informatics"/>
        </authorList>
    </citation>
    <scope>NUCLEOTIDE SEQUENCE [LARGE SCALE GENOMIC DNA]</scope>
    <source>
        <strain evidence="2 4">NCTC13489</strain>
    </source>
</reference>
<dbReference type="KEGG" id="cant:NCTC13489_01902"/>
<dbReference type="EMBL" id="JPEP01000002">
    <property type="protein sequence ID" value="KEY17799.1"/>
    <property type="molecule type" value="Genomic_DNA"/>
</dbReference>
<evidence type="ECO:0008006" key="5">
    <source>
        <dbReference type="Google" id="ProtNLM"/>
    </source>
</evidence>
<sequence>MKKIFGILSLIFSMVILFSCEPSREDGDLLLGIKDPEQPRLLKKIVSNWKDQGTNEQKVSEITYTYNENKLISYEDIFAEPTLVMYNSDNKISELSNTNQTVTFQYEAENVSKITIVIPNISTTTTSYTYSASQVVKAKKDQQYFLPIPKKTYSETSYEYTGPNMTKATLKTGTYLANGNVEMNPEDQILTFTYARKRSPYTLLPKEFVVYLAGIDRFGPALLSAGTFTKVSTEPGTIEDVNFIYVYDNADYPTQRNKTDDETKFEYK</sequence>
<dbReference type="STRING" id="266748.HY04_04470"/>
<dbReference type="Proteomes" id="UP000028349">
    <property type="component" value="Unassembled WGS sequence"/>
</dbReference>
<keyword evidence="3" id="KW-1185">Reference proteome</keyword>
<evidence type="ECO:0000313" key="1">
    <source>
        <dbReference type="EMBL" id="KEY17799.1"/>
    </source>
</evidence>
<organism evidence="2 4">
    <name type="scientific">Kaistella antarctica</name>
    <dbReference type="NCBI Taxonomy" id="266748"/>
    <lineage>
        <taxon>Bacteria</taxon>
        <taxon>Pseudomonadati</taxon>
        <taxon>Bacteroidota</taxon>
        <taxon>Flavobacteriia</taxon>
        <taxon>Flavobacteriales</taxon>
        <taxon>Weeksellaceae</taxon>
        <taxon>Chryseobacterium group</taxon>
        <taxon>Kaistella</taxon>
    </lineage>
</organism>
<reference evidence="1 3" key="1">
    <citation type="submission" date="2014-07" db="EMBL/GenBank/DDBJ databases">
        <authorList>
            <person name="Pisani N.G."/>
            <person name="Newman J.D."/>
        </authorList>
    </citation>
    <scope>NUCLEOTIDE SEQUENCE [LARGE SCALE GENOMIC DNA]</scope>
    <source>
        <strain evidence="1 3">LMG 24720</strain>
    </source>
</reference>
<evidence type="ECO:0000313" key="4">
    <source>
        <dbReference type="Proteomes" id="UP000270036"/>
    </source>
</evidence>
<dbReference type="AlphaFoldDB" id="A0A3S4YTN9"/>
<dbReference type="Proteomes" id="UP000270036">
    <property type="component" value="Chromosome"/>
</dbReference>
<dbReference type="RefSeq" id="WP_034717649.1">
    <property type="nucleotide sequence ID" value="NZ_FOIX01000001.1"/>
</dbReference>
<evidence type="ECO:0000313" key="3">
    <source>
        <dbReference type="Proteomes" id="UP000028349"/>
    </source>
</evidence>
<evidence type="ECO:0000313" key="2">
    <source>
        <dbReference type="EMBL" id="VEI00011.1"/>
    </source>
</evidence>
<name>A0A3S4YTN9_9FLAO</name>
<protein>
    <recommendedName>
        <fullName evidence="5">DUF4595 domain-containing protein</fullName>
    </recommendedName>
</protein>
<proteinExistence type="predicted"/>
<accession>A0A3S4YTN9</accession>